<name>A0A2T6AP86_9RHOB</name>
<reference evidence="1 2" key="1">
    <citation type="submission" date="2018-04" db="EMBL/GenBank/DDBJ databases">
        <title>Genomic Encyclopedia of Archaeal and Bacterial Type Strains, Phase II (KMG-II): from individual species to whole genera.</title>
        <authorList>
            <person name="Goeker M."/>
        </authorList>
    </citation>
    <scope>NUCLEOTIDE SEQUENCE [LARGE SCALE GENOMIC DNA]</scope>
    <source>
        <strain evidence="1 2">DSM 21823</strain>
    </source>
</reference>
<dbReference type="Proteomes" id="UP000244224">
    <property type="component" value="Unassembled WGS sequence"/>
</dbReference>
<evidence type="ECO:0000313" key="1">
    <source>
        <dbReference type="EMBL" id="PTX45617.1"/>
    </source>
</evidence>
<protein>
    <submittedName>
        <fullName evidence="1">Uncharacterized protein</fullName>
    </submittedName>
</protein>
<dbReference type="EMBL" id="QBKP01000021">
    <property type="protein sequence ID" value="PTX45617.1"/>
    <property type="molecule type" value="Genomic_DNA"/>
</dbReference>
<comment type="caution">
    <text evidence="1">The sequence shown here is derived from an EMBL/GenBank/DDBJ whole genome shotgun (WGS) entry which is preliminary data.</text>
</comment>
<dbReference type="OrthoDB" id="7876887at2"/>
<proteinExistence type="predicted"/>
<gene>
    <name evidence="1" type="ORF">C8N34_12147</name>
</gene>
<keyword evidence="2" id="KW-1185">Reference proteome</keyword>
<organism evidence="1 2">
    <name type="scientific">Gemmobacter caeni</name>
    <dbReference type="NCBI Taxonomy" id="589035"/>
    <lineage>
        <taxon>Bacteria</taxon>
        <taxon>Pseudomonadati</taxon>
        <taxon>Pseudomonadota</taxon>
        <taxon>Alphaproteobacteria</taxon>
        <taxon>Rhodobacterales</taxon>
        <taxon>Paracoccaceae</taxon>
        <taxon>Gemmobacter</taxon>
    </lineage>
</organism>
<dbReference type="RefSeq" id="WP_108130535.1">
    <property type="nucleotide sequence ID" value="NZ_QBKP01000021.1"/>
</dbReference>
<evidence type="ECO:0000313" key="2">
    <source>
        <dbReference type="Proteomes" id="UP000244224"/>
    </source>
</evidence>
<accession>A0A2T6AP86</accession>
<sequence>MGFRPIGSIAAQLVTVTCRRDLPVGDCTATVLLAEGAAQLIWHRGEPGPLVGPAVLWNDFLAPGMGAQLRHLADAVDAAQALIEPNGGFK</sequence>
<dbReference type="AlphaFoldDB" id="A0A2T6AP86"/>